<evidence type="ECO:0000313" key="25">
    <source>
        <dbReference type="Proteomes" id="UP000319836"/>
    </source>
</evidence>
<dbReference type="PRINTS" id="PR00344">
    <property type="entry name" value="BCTRLSENSOR"/>
</dbReference>
<comment type="cofactor">
    <cofactor evidence="3">
        <name>Mg(2+)</name>
        <dbReference type="ChEBI" id="CHEBI:18420"/>
    </cofactor>
</comment>
<dbReference type="CDD" id="cd00082">
    <property type="entry name" value="HisKA"/>
    <property type="match status" value="1"/>
</dbReference>
<evidence type="ECO:0000256" key="7">
    <source>
        <dbReference type="ARBA" id="ARBA00022553"/>
    </source>
</evidence>
<evidence type="ECO:0000256" key="13">
    <source>
        <dbReference type="ARBA" id="ARBA00022842"/>
    </source>
</evidence>
<keyword evidence="10" id="KW-0418">Kinase</keyword>
<evidence type="ECO:0000256" key="20">
    <source>
        <dbReference type="ARBA" id="ARBA00041776"/>
    </source>
</evidence>
<dbReference type="PROSITE" id="PS50109">
    <property type="entry name" value="HIS_KIN"/>
    <property type="match status" value="1"/>
</dbReference>
<dbReference type="GO" id="GO:0000155">
    <property type="term" value="F:phosphorelay sensor kinase activity"/>
    <property type="evidence" value="ECO:0007669"/>
    <property type="project" value="InterPro"/>
</dbReference>
<keyword evidence="14" id="KW-0904">Protein phosphatase</keyword>
<sequence length="429" mass="45552">MIAGADPRAGAGDRLTATVPILYEGEPAGLLRGEVAIDAPFLRRLRATRGIDLVLVDDHGRPLASTLADSTLAPVLAAGDPPRLRLGAGSYIADGFPLVLGSGVHARITGLVSTAAADRAVRELQLAAALLAVLGIALAALLGAVWSSQVSRPVERLAAFSQRLAQGDWDELLTLRSVGELQTLVHALERMRSDLRRYREQLIIGERHAAWSLMARKVAHEIKNPLTPIVISISDLKRSYELGRPDFPSILDHAVRTVSEEVQTLKHLLEEFSALGRFPAPVFEPCDAGALLADLEALYAREVAEGRFQVRQPAAPVVVTADAAQLRQALVNLVKNGLEAIDGNGCVTLVAAAAGEGLEIAVTDTGPGLTPEQRAQLFVPGFTTKAAGSGLGLTIVERIVHDHRGTIAVEPGTRGGTVFRVVLPRDPRS</sequence>
<evidence type="ECO:0000256" key="9">
    <source>
        <dbReference type="ARBA" id="ARBA00022741"/>
    </source>
</evidence>
<evidence type="ECO:0000256" key="5">
    <source>
        <dbReference type="ARBA" id="ARBA00012438"/>
    </source>
</evidence>
<keyword evidence="6" id="KW-1003">Cell membrane</keyword>
<evidence type="ECO:0000256" key="16">
    <source>
        <dbReference type="ARBA" id="ARBA00023016"/>
    </source>
</evidence>
<evidence type="ECO:0000256" key="11">
    <source>
        <dbReference type="ARBA" id="ARBA00022801"/>
    </source>
</evidence>
<dbReference type="EC" id="2.7.13.3" evidence="5"/>
<dbReference type="InterPro" id="IPR036890">
    <property type="entry name" value="HATPase_C_sf"/>
</dbReference>
<dbReference type="PANTHER" id="PTHR44936">
    <property type="entry name" value="SENSOR PROTEIN CREC"/>
    <property type="match status" value="1"/>
</dbReference>
<comment type="caution">
    <text evidence="24">The sequence shown here is derived from an EMBL/GenBank/DDBJ whole genome shotgun (WGS) entry which is preliminary data.</text>
</comment>
<dbReference type="InterPro" id="IPR003661">
    <property type="entry name" value="HisK_dim/P_dom"/>
</dbReference>
<dbReference type="InterPro" id="IPR050980">
    <property type="entry name" value="2C_sensor_his_kinase"/>
</dbReference>
<dbReference type="Gene3D" id="1.10.287.130">
    <property type="match status" value="1"/>
</dbReference>
<dbReference type="InterPro" id="IPR036097">
    <property type="entry name" value="HisK_dim/P_sf"/>
</dbReference>
<dbReference type="GO" id="GO:0005886">
    <property type="term" value="C:plasma membrane"/>
    <property type="evidence" value="ECO:0007669"/>
    <property type="project" value="UniProtKB-SubCell"/>
</dbReference>
<keyword evidence="7" id="KW-0597">Phosphoprotein</keyword>
<dbReference type="CDD" id="cd06225">
    <property type="entry name" value="HAMP"/>
    <property type="match status" value="1"/>
</dbReference>
<evidence type="ECO:0000256" key="19">
    <source>
        <dbReference type="ARBA" id="ARBA00040454"/>
    </source>
</evidence>
<dbReference type="InterPro" id="IPR005467">
    <property type="entry name" value="His_kinase_dom"/>
</dbReference>
<proteinExistence type="predicted"/>
<evidence type="ECO:0000256" key="1">
    <source>
        <dbReference type="ARBA" id="ARBA00000085"/>
    </source>
</evidence>
<evidence type="ECO:0000256" key="4">
    <source>
        <dbReference type="ARBA" id="ARBA00004651"/>
    </source>
</evidence>
<gene>
    <name evidence="24" type="ORF">E6K80_00920</name>
</gene>
<evidence type="ECO:0000256" key="2">
    <source>
        <dbReference type="ARBA" id="ARBA00001936"/>
    </source>
</evidence>
<evidence type="ECO:0000256" key="21">
    <source>
        <dbReference type="SAM" id="Phobius"/>
    </source>
</evidence>
<keyword evidence="15" id="KW-0902">Two-component regulatory system</keyword>
<keyword evidence="12" id="KW-0067">ATP-binding</keyword>
<dbReference type="InterPro" id="IPR003594">
    <property type="entry name" value="HATPase_dom"/>
</dbReference>
<evidence type="ECO:0000313" key="24">
    <source>
        <dbReference type="EMBL" id="TMQ73089.1"/>
    </source>
</evidence>
<keyword evidence="21" id="KW-0472">Membrane</keyword>
<keyword evidence="21" id="KW-1133">Transmembrane helix</keyword>
<dbReference type="SUPFAM" id="SSF55874">
    <property type="entry name" value="ATPase domain of HSP90 chaperone/DNA topoisomerase II/histidine kinase"/>
    <property type="match status" value="1"/>
</dbReference>
<dbReference type="InterPro" id="IPR003660">
    <property type="entry name" value="HAMP_dom"/>
</dbReference>
<dbReference type="Pfam" id="PF00672">
    <property type="entry name" value="HAMP"/>
    <property type="match status" value="1"/>
</dbReference>
<evidence type="ECO:0000259" key="23">
    <source>
        <dbReference type="PROSITE" id="PS50885"/>
    </source>
</evidence>
<dbReference type="SMART" id="SM00387">
    <property type="entry name" value="HATPase_c"/>
    <property type="match status" value="1"/>
</dbReference>
<feature type="transmembrane region" description="Helical" evidence="21">
    <location>
        <begin position="126"/>
        <end position="146"/>
    </location>
</feature>
<keyword evidence="8" id="KW-0808">Transferase</keyword>
<feature type="domain" description="Histidine kinase" evidence="22">
    <location>
        <begin position="217"/>
        <end position="427"/>
    </location>
</feature>
<name>A0A538UBK3_UNCEI</name>
<reference evidence="24 25" key="1">
    <citation type="journal article" date="2019" name="Nat. Microbiol.">
        <title>Mediterranean grassland soil C-N compound turnover is dependent on rainfall and depth, and is mediated by genomically divergent microorganisms.</title>
        <authorList>
            <person name="Diamond S."/>
            <person name="Andeer P.F."/>
            <person name="Li Z."/>
            <person name="Crits-Christoph A."/>
            <person name="Burstein D."/>
            <person name="Anantharaman K."/>
            <person name="Lane K.R."/>
            <person name="Thomas B.C."/>
            <person name="Pan C."/>
            <person name="Northen T.R."/>
            <person name="Banfield J.F."/>
        </authorList>
    </citation>
    <scope>NUCLEOTIDE SEQUENCE [LARGE SCALE GENOMIC DNA]</scope>
    <source>
        <strain evidence="24">WS_10</strain>
    </source>
</reference>
<keyword evidence="13" id="KW-0460">Magnesium</keyword>
<dbReference type="Gene3D" id="6.10.340.10">
    <property type="match status" value="1"/>
</dbReference>
<accession>A0A538UBK3</accession>
<keyword evidence="18" id="KW-0464">Manganese</keyword>
<organism evidence="24 25">
    <name type="scientific">Eiseniibacteriota bacterium</name>
    <dbReference type="NCBI Taxonomy" id="2212470"/>
    <lineage>
        <taxon>Bacteria</taxon>
        <taxon>Candidatus Eiseniibacteriota</taxon>
    </lineage>
</organism>
<dbReference type="GO" id="GO:0004721">
    <property type="term" value="F:phosphoprotein phosphatase activity"/>
    <property type="evidence" value="ECO:0007669"/>
    <property type="project" value="UniProtKB-KW"/>
</dbReference>
<dbReference type="PROSITE" id="PS50885">
    <property type="entry name" value="HAMP"/>
    <property type="match status" value="1"/>
</dbReference>
<feature type="domain" description="HAMP" evidence="23">
    <location>
        <begin position="148"/>
        <end position="200"/>
    </location>
</feature>
<protein>
    <recommendedName>
        <fullName evidence="19">Signal transduction histidine-protein kinase/phosphatase MprB</fullName>
        <ecNumber evidence="5">2.7.13.3</ecNumber>
    </recommendedName>
    <alternativeName>
        <fullName evidence="20">Mycobacterial persistence regulator B</fullName>
    </alternativeName>
</protein>
<dbReference type="EMBL" id="VBPA01000023">
    <property type="protein sequence ID" value="TMQ73089.1"/>
    <property type="molecule type" value="Genomic_DNA"/>
</dbReference>
<dbReference type="SUPFAM" id="SSF47384">
    <property type="entry name" value="Homodimeric domain of signal transducing histidine kinase"/>
    <property type="match status" value="1"/>
</dbReference>
<keyword evidence="11" id="KW-0378">Hydrolase</keyword>
<dbReference type="SMART" id="SM00388">
    <property type="entry name" value="HisKA"/>
    <property type="match status" value="1"/>
</dbReference>
<dbReference type="GO" id="GO:0005524">
    <property type="term" value="F:ATP binding"/>
    <property type="evidence" value="ECO:0007669"/>
    <property type="project" value="UniProtKB-KW"/>
</dbReference>
<keyword evidence="16" id="KW-0346">Stress response</keyword>
<dbReference type="Gene3D" id="3.30.565.10">
    <property type="entry name" value="Histidine kinase-like ATPase, C-terminal domain"/>
    <property type="match status" value="1"/>
</dbReference>
<evidence type="ECO:0000256" key="3">
    <source>
        <dbReference type="ARBA" id="ARBA00001946"/>
    </source>
</evidence>
<evidence type="ECO:0000256" key="10">
    <source>
        <dbReference type="ARBA" id="ARBA00022777"/>
    </source>
</evidence>
<evidence type="ECO:0000256" key="8">
    <source>
        <dbReference type="ARBA" id="ARBA00022679"/>
    </source>
</evidence>
<dbReference type="Pfam" id="PF02518">
    <property type="entry name" value="HATPase_c"/>
    <property type="match status" value="1"/>
</dbReference>
<dbReference type="SMART" id="SM00304">
    <property type="entry name" value="HAMP"/>
    <property type="match status" value="1"/>
</dbReference>
<evidence type="ECO:0000256" key="14">
    <source>
        <dbReference type="ARBA" id="ARBA00022912"/>
    </source>
</evidence>
<dbReference type="InterPro" id="IPR004358">
    <property type="entry name" value="Sig_transdc_His_kin-like_C"/>
</dbReference>
<comment type="cofactor">
    <cofactor evidence="2">
        <name>Mn(2+)</name>
        <dbReference type="ChEBI" id="CHEBI:29035"/>
    </cofactor>
</comment>
<dbReference type="SUPFAM" id="SSF158472">
    <property type="entry name" value="HAMP domain-like"/>
    <property type="match status" value="1"/>
</dbReference>
<dbReference type="AlphaFoldDB" id="A0A538UBK3"/>
<evidence type="ECO:0000256" key="18">
    <source>
        <dbReference type="ARBA" id="ARBA00023211"/>
    </source>
</evidence>
<evidence type="ECO:0000259" key="22">
    <source>
        <dbReference type="PROSITE" id="PS50109"/>
    </source>
</evidence>
<evidence type="ECO:0000256" key="6">
    <source>
        <dbReference type="ARBA" id="ARBA00022475"/>
    </source>
</evidence>
<evidence type="ECO:0000256" key="17">
    <source>
        <dbReference type="ARBA" id="ARBA00023026"/>
    </source>
</evidence>
<keyword evidence="21" id="KW-0812">Transmembrane</keyword>
<keyword evidence="17" id="KW-0843">Virulence</keyword>
<evidence type="ECO:0000256" key="15">
    <source>
        <dbReference type="ARBA" id="ARBA00023012"/>
    </source>
</evidence>
<dbReference type="PANTHER" id="PTHR44936:SF9">
    <property type="entry name" value="SENSOR PROTEIN CREC"/>
    <property type="match status" value="1"/>
</dbReference>
<comment type="subcellular location">
    <subcellularLocation>
        <location evidence="4">Cell membrane</location>
        <topology evidence="4">Multi-pass membrane protein</topology>
    </subcellularLocation>
</comment>
<comment type="catalytic activity">
    <reaction evidence="1">
        <text>ATP + protein L-histidine = ADP + protein N-phospho-L-histidine.</text>
        <dbReference type="EC" id="2.7.13.3"/>
    </reaction>
</comment>
<evidence type="ECO:0000256" key="12">
    <source>
        <dbReference type="ARBA" id="ARBA00022840"/>
    </source>
</evidence>
<dbReference type="Proteomes" id="UP000319836">
    <property type="component" value="Unassembled WGS sequence"/>
</dbReference>
<keyword evidence="9" id="KW-0547">Nucleotide-binding</keyword>